<dbReference type="PANTHER" id="PTHR12526">
    <property type="entry name" value="GLYCOSYLTRANSFERASE"/>
    <property type="match status" value="1"/>
</dbReference>
<dbReference type="Pfam" id="PF13692">
    <property type="entry name" value="Glyco_trans_1_4"/>
    <property type="match status" value="1"/>
</dbReference>
<organism evidence="1 2">
    <name type="scientific">Thiohalospira halophila DSM 15071</name>
    <dbReference type="NCBI Taxonomy" id="1123397"/>
    <lineage>
        <taxon>Bacteria</taxon>
        <taxon>Pseudomonadati</taxon>
        <taxon>Pseudomonadota</taxon>
        <taxon>Gammaproteobacteria</taxon>
        <taxon>Thiohalospirales</taxon>
        <taxon>Thiohalospiraceae</taxon>
        <taxon>Thiohalospira</taxon>
    </lineage>
</organism>
<dbReference type="STRING" id="1123397.SAMN05660831_01550"/>
<dbReference type="GO" id="GO:0016740">
    <property type="term" value="F:transferase activity"/>
    <property type="evidence" value="ECO:0007669"/>
    <property type="project" value="UniProtKB-KW"/>
</dbReference>
<name>A0A1I1RS77_9GAMM</name>
<proteinExistence type="predicted"/>
<evidence type="ECO:0000313" key="2">
    <source>
        <dbReference type="Proteomes" id="UP000198611"/>
    </source>
</evidence>
<reference evidence="1 2" key="1">
    <citation type="submission" date="2016-10" db="EMBL/GenBank/DDBJ databases">
        <authorList>
            <person name="de Groot N.N."/>
        </authorList>
    </citation>
    <scope>NUCLEOTIDE SEQUENCE [LARGE SCALE GENOMIC DNA]</scope>
    <source>
        <strain evidence="1 2">HL3</strain>
    </source>
</reference>
<accession>A0A1I1RS77</accession>
<dbReference type="EMBL" id="FOMJ01000004">
    <property type="protein sequence ID" value="SFD37115.1"/>
    <property type="molecule type" value="Genomic_DNA"/>
</dbReference>
<dbReference type="Gene3D" id="3.40.50.2000">
    <property type="entry name" value="Glycogen Phosphorylase B"/>
    <property type="match status" value="2"/>
</dbReference>
<dbReference type="Proteomes" id="UP000198611">
    <property type="component" value="Unassembled WGS sequence"/>
</dbReference>
<dbReference type="PANTHER" id="PTHR12526:SF630">
    <property type="entry name" value="GLYCOSYLTRANSFERASE"/>
    <property type="match status" value="1"/>
</dbReference>
<sequence length="98" mass="10529">MLVEALAAGAPVVSTDCPSGPREILEDGKLGPLVPVDDVDALAEAMERTLNRPPPADERERSLERFRSGPVARQYLETMGLREPAADAPDKPHEGDPT</sequence>
<keyword evidence="2" id="KW-1185">Reference proteome</keyword>
<dbReference type="SUPFAM" id="SSF53756">
    <property type="entry name" value="UDP-Glycosyltransferase/glycogen phosphorylase"/>
    <property type="match status" value="1"/>
</dbReference>
<evidence type="ECO:0000313" key="1">
    <source>
        <dbReference type="EMBL" id="SFD37115.1"/>
    </source>
</evidence>
<gene>
    <name evidence="1" type="ORF">SAMN05660831_01550</name>
</gene>
<protein>
    <submittedName>
        <fullName evidence="1">Glycosyl transferases group 1</fullName>
    </submittedName>
</protein>
<dbReference type="AlphaFoldDB" id="A0A1I1RS77"/>
<keyword evidence="1" id="KW-0808">Transferase</keyword>